<evidence type="ECO:0000313" key="6">
    <source>
        <dbReference type="EMBL" id="TDK34482.1"/>
    </source>
</evidence>
<evidence type="ECO:0000256" key="2">
    <source>
        <dbReference type="ARBA" id="ARBA00022692"/>
    </source>
</evidence>
<evidence type="ECO:0000256" key="4">
    <source>
        <dbReference type="ARBA" id="ARBA00023136"/>
    </source>
</evidence>
<organism evidence="6 7">
    <name type="scientific">Rhizobium deserti</name>
    <dbReference type="NCBI Taxonomy" id="2547961"/>
    <lineage>
        <taxon>Bacteria</taxon>
        <taxon>Pseudomonadati</taxon>
        <taxon>Pseudomonadota</taxon>
        <taxon>Alphaproteobacteria</taxon>
        <taxon>Hyphomicrobiales</taxon>
        <taxon>Rhizobiaceae</taxon>
        <taxon>Rhizobium/Agrobacterium group</taxon>
        <taxon>Rhizobium</taxon>
    </lineage>
</organism>
<feature type="compositionally biased region" description="Basic and acidic residues" evidence="5">
    <location>
        <begin position="1"/>
        <end position="17"/>
    </location>
</feature>
<evidence type="ECO:0000256" key="3">
    <source>
        <dbReference type="ARBA" id="ARBA00022989"/>
    </source>
</evidence>
<dbReference type="OrthoDB" id="8480612at2"/>
<keyword evidence="4" id="KW-0472">Membrane</keyword>
<accession>A0A4R5UG41</accession>
<dbReference type="Pfam" id="PF09731">
    <property type="entry name" value="Mitofilin"/>
    <property type="match status" value="1"/>
</dbReference>
<keyword evidence="3" id="KW-1133">Transmembrane helix</keyword>
<dbReference type="InterPro" id="IPR019133">
    <property type="entry name" value="MIC60"/>
</dbReference>
<gene>
    <name evidence="6" type="ORF">E2F50_16730</name>
</gene>
<evidence type="ECO:0008006" key="8">
    <source>
        <dbReference type="Google" id="ProtNLM"/>
    </source>
</evidence>
<dbReference type="GO" id="GO:0016020">
    <property type="term" value="C:membrane"/>
    <property type="evidence" value="ECO:0007669"/>
    <property type="project" value="UniProtKB-SubCell"/>
</dbReference>
<sequence>MVPEQPPRRSKAEKEPITIDLPVEPGDTLAEPVRSNDGDDPVSAAPTDDAVAAEPAPVQYDITDEPVMAPSADEPLPADELLAVDEPPVADEPLKADEPAMDEPLPEPAFRSGPRSDEPDARPAPAVVQRQGPSTSALFAAGIVGGLVALTLAGSMQYAGYLPAASPAPAPDNSAVAPEISRLQEQVQALQNRPVPTDSSLAERVQALEAGLSERSQSDLPQRLAALEGQIKDVSSATRATAGNDADLARRLQEAEAKINDEGPEQQVARAVAAAALKAAIDRGGRFETELQTFAGVAGDDPAVAELQKFGSVGVPSRAQLQADFPRIADAMLDALAQPDENQGLASRLMSSAMSVVKVRRVGDVQGDTPEAVVARMEDGLRSGDLPAAARQWDSLPESAKNASQDFKQKLDARIQVENLVGSTLTRAVAGTQG</sequence>
<keyword evidence="2" id="KW-0812">Transmembrane</keyword>
<comment type="subcellular location">
    <subcellularLocation>
        <location evidence="1">Membrane</location>
    </subcellularLocation>
</comment>
<name>A0A4R5UG41_9HYPH</name>
<keyword evidence="7" id="KW-1185">Reference proteome</keyword>
<reference evidence="6 7" key="1">
    <citation type="submission" date="2019-03" db="EMBL/GenBank/DDBJ databases">
        <title>Rhizobium sp. nov., an bacterium isolated from biocrust in Mu Us Desert.</title>
        <authorList>
            <person name="Lixiong L."/>
        </authorList>
    </citation>
    <scope>NUCLEOTIDE SEQUENCE [LARGE SCALE GENOMIC DNA]</scope>
    <source>
        <strain evidence="6 7">SPY-1</strain>
    </source>
</reference>
<proteinExistence type="predicted"/>
<protein>
    <recommendedName>
        <fullName evidence="8">YbgF trimerisation domain-containing protein</fullName>
    </recommendedName>
</protein>
<evidence type="ECO:0000256" key="1">
    <source>
        <dbReference type="ARBA" id="ARBA00004370"/>
    </source>
</evidence>
<comment type="caution">
    <text evidence="6">The sequence shown here is derived from an EMBL/GenBank/DDBJ whole genome shotgun (WGS) entry which is preliminary data.</text>
</comment>
<evidence type="ECO:0000313" key="7">
    <source>
        <dbReference type="Proteomes" id="UP000295238"/>
    </source>
</evidence>
<evidence type="ECO:0000256" key="5">
    <source>
        <dbReference type="SAM" id="MobiDB-lite"/>
    </source>
</evidence>
<dbReference type="RefSeq" id="WP_133317319.1">
    <property type="nucleotide sequence ID" value="NZ_SMTL01000004.1"/>
</dbReference>
<dbReference type="Proteomes" id="UP000295238">
    <property type="component" value="Unassembled WGS sequence"/>
</dbReference>
<feature type="region of interest" description="Disordered" evidence="5">
    <location>
        <begin position="1"/>
        <end position="132"/>
    </location>
</feature>
<dbReference type="EMBL" id="SMTL01000004">
    <property type="protein sequence ID" value="TDK34482.1"/>
    <property type="molecule type" value="Genomic_DNA"/>
</dbReference>
<dbReference type="AlphaFoldDB" id="A0A4R5UG41"/>